<dbReference type="EMBL" id="JACAGC010000012">
    <property type="protein sequence ID" value="KAF6327584.1"/>
    <property type="molecule type" value="Genomic_DNA"/>
</dbReference>
<reference evidence="1 2" key="1">
    <citation type="journal article" date="2020" name="Nature">
        <title>Six reference-quality genomes reveal evolution of bat adaptations.</title>
        <authorList>
            <person name="Jebb D."/>
            <person name="Huang Z."/>
            <person name="Pippel M."/>
            <person name="Hughes G.M."/>
            <person name="Lavrichenko K."/>
            <person name="Devanna P."/>
            <person name="Winkler S."/>
            <person name="Jermiin L.S."/>
            <person name="Skirmuntt E.C."/>
            <person name="Katzourakis A."/>
            <person name="Burkitt-Gray L."/>
            <person name="Ray D.A."/>
            <person name="Sullivan K.A.M."/>
            <person name="Roscito J.G."/>
            <person name="Kirilenko B.M."/>
            <person name="Davalos L.M."/>
            <person name="Corthals A.P."/>
            <person name="Power M.L."/>
            <person name="Jones G."/>
            <person name="Ransome R.D."/>
            <person name="Dechmann D.K.N."/>
            <person name="Locatelli A.G."/>
            <person name="Puechmaille S.J."/>
            <person name="Fedrigo O."/>
            <person name="Jarvis E.D."/>
            <person name="Hiller M."/>
            <person name="Vernes S.C."/>
            <person name="Myers E.W."/>
            <person name="Teeling E.C."/>
        </authorList>
    </citation>
    <scope>NUCLEOTIDE SEQUENCE [LARGE SCALE GENOMIC DNA]</scope>
    <source>
        <strain evidence="1">MRhiFer1</strain>
        <tissue evidence="1">Lung</tissue>
    </source>
</reference>
<protein>
    <submittedName>
        <fullName evidence="1">Uncharacterized protein</fullName>
    </submittedName>
</protein>
<name>A0A7J7VR02_RHIFE</name>
<comment type="caution">
    <text evidence="1">The sequence shown here is derived from an EMBL/GenBank/DDBJ whole genome shotgun (WGS) entry which is preliminary data.</text>
</comment>
<dbReference type="AlphaFoldDB" id="A0A7J7VR02"/>
<accession>A0A7J7VR02</accession>
<sequence length="157" mass="17626">MSIVSQERLGYAAVTNHSKNLHDTRQMFPSCLHGVSFMSRFGSAPCRLHLQTQTDRAATNWLTASHPVTVKREHVLVESGAPVPSQIHNYSCNENYEYSLHMINKGSKKIHVSSGQVLPPNEFAANFPKTFSFQDVLESGIVYKGLWTCTIMDPPYE</sequence>
<organism evidence="1 2">
    <name type="scientific">Rhinolophus ferrumequinum</name>
    <name type="common">Greater horseshoe bat</name>
    <dbReference type="NCBI Taxonomy" id="59479"/>
    <lineage>
        <taxon>Eukaryota</taxon>
        <taxon>Metazoa</taxon>
        <taxon>Chordata</taxon>
        <taxon>Craniata</taxon>
        <taxon>Vertebrata</taxon>
        <taxon>Euteleostomi</taxon>
        <taxon>Mammalia</taxon>
        <taxon>Eutheria</taxon>
        <taxon>Laurasiatheria</taxon>
        <taxon>Chiroptera</taxon>
        <taxon>Yinpterochiroptera</taxon>
        <taxon>Rhinolophoidea</taxon>
        <taxon>Rhinolophidae</taxon>
        <taxon>Rhinolophinae</taxon>
        <taxon>Rhinolophus</taxon>
    </lineage>
</organism>
<evidence type="ECO:0000313" key="1">
    <source>
        <dbReference type="EMBL" id="KAF6327584.1"/>
    </source>
</evidence>
<dbReference type="Proteomes" id="UP000585614">
    <property type="component" value="Unassembled WGS sequence"/>
</dbReference>
<proteinExistence type="predicted"/>
<gene>
    <name evidence="1" type="ORF">mRhiFer1_008295</name>
</gene>
<evidence type="ECO:0000313" key="2">
    <source>
        <dbReference type="Proteomes" id="UP000585614"/>
    </source>
</evidence>